<dbReference type="Pfam" id="PF12099">
    <property type="entry name" value="DUF3575"/>
    <property type="match status" value="1"/>
</dbReference>
<dbReference type="Proteomes" id="UP001073122">
    <property type="component" value="Unassembled WGS sequence"/>
</dbReference>
<gene>
    <name evidence="1" type="ORF">OF897_00730</name>
</gene>
<reference evidence="1" key="1">
    <citation type="submission" date="2022-10" db="EMBL/GenBank/DDBJ databases">
        <title>Chryseobacterium sp. nov., a novel bacterial species.</title>
        <authorList>
            <person name="Cao Y."/>
        </authorList>
    </citation>
    <scope>NUCLEOTIDE SEQUENCE</scope>
    <source>
        <strain evidence="1">CCTCC AB2015118</strain>
    </source>
</reference>
<organism evidence="1 2">
    <name type="scientific">Chryseobacterium formosus</name>
    <dbReference type="NCBI Taxonomy" id="1537363"/>
    <lineage>
        <taxon>Bacteria</taxon>
        <taxon>Pseudomonadati</taxon>
        <taxon>Bacteroidota</taxon>
        <taxon>Flavobacteriia</taxon>
        <taxon>Flavobacteriales</taxon>
        <taxon>Weeksellaceae</taxon>
        <taxon>Chryseobacterium group</taxon>
        <taxon>Chryseobacterium</taxon>
    </lineage>
</organism>
<accession>A0ABT3XMS0</accession>
<comment type="caution">
    <text evidence="1">The sequence shown here is derived from an EMBL/GenBank/DDBJ whole genome shotgun (WGS) entry which is preliminary data.</text>
</comment>
<dbReference type="InterPro" id="IPR021958">
    <property type="entry name" value="DUF3575"/>
</dbReference>
<sequence length="198" mass="22517">MRNLFLNKIEIFINFGLKRNLIGLLCFIIGANTIQAQEIEKVRKNDILADPILLIAIPLANISYERLISQNKGIGVNAMIKLNNEDKDFKQFSPYFRYYMGKKYASGFFFEGFIPVTIQNDVNYIYEDYSDFGYQNISKKNKSFTTVGIGFGVGGKWVISNKLVIEASGGIARRFGDLYRYDIGRVIGKIMAGIGYRL</sequence>
<protein>
    <submittedName>
        <fullName evidence="1">DUF3575 domain-containing protein</fullName>
    </submittedName>
</protein>
<keyword evidence="2" id="KW-1185">Reference proteome</keyword>
<dbReference type="RefSeq" id="WP_267263775.1">
    <property type="nucleotide sequence ID" value="NZ_JAOVZW010000001.1"/>
</dbReference>
<proteinExistence type="predicted"/>
<evidence type="ECO:0000313" key="1">
    <source>
        <dbReference type="EMBL" id="MCX8522447.1"/>
    </source>
</evidence>
<dbReference type="EMBL" id="JAOVZW010000001">
    <property type="protein sequence ID" value="MCX8522447.1"/>
    <property type="molecule type" value="Genomic_DNA"/>
</dbReference>
<evidence type="ECO:0000313" key="2">
    <source>
        <dbReference type="Proteomes" id="UP001073122"/>
    </source>
</evidence>
<name>A0ABT3XMS0_9FLAO</name>